<dbReference type="EMBL" id="LAZR01000275">
    <property type="protein sequence ID" value="KKN77643.1"/>
    <property type="molecule type" value="Genomic_DNA"/>
</dbReference>
<proteinExistence type="predicted"/>
<accession>A0A0F9WGX4</accession>
<protein>
    <submittedName>
        <fullName evidence="1">Uncharacterized protein</fullName>
    </submittedName>
</protein>
<name>A0A0F9WGX4_9ZZZZ</name>
<evidence type="ECO:0000313" key="1">
    <source>
        <dbReference type="EMBL" id="KKN77643.1"/>
    </source>
</evidence>
<sequence>MSAITNIFTDDSSHYLNKGEARPMYSPKKAGYTWGPVTGSVRSAAKSIQGVNTSVRRASERCEL</sequence>
<dbReference type="AlphaFoldDB" id="A0A0F9WGX4"/>
<organism evidence="1">
    <name type="scientific">marine sediment metagenome</name>
    <dbReference type="NCBI Taxonomy" id="412755"/>
    <lineage>
        <taxon>unclassified sequences</taxon>
        <taxon>metagenomes</taxon>
        <taxon>ecological metagenomes</taxon>
    </lineage>
</organism>
<gene>
    <name evidence="1" type="ORF">LCGC14_0357680</name>
</gene>
<comment type="caution">
    <text evidence="1">The sequence shown here is derived from an EMBL/GenBank/DDBJ whole genome shotgun (WGS) entry which is preliminary data.</text>
</comment>
<reference evidence="1" key="1">
    <citation type="journal article" date="2015" name="Nature">
        <title>Complex archaea that bridge the gap between prokaryotes and eukaryotes.</title>
        <authorList>
            <person name="Spang A."/>
            <person name="Saw J.H."/>
            <person name="Jorgensen S.L."/>
            <person name="Zaremba-Niedzwiedzka K."/>
            <person name="Martijn J."/>
            <person name="Lind A.E."/>
            <person name="van Eijk R."/>
            <person name="Schleper C."/>
            <person name="Guy L."/>
            <person name="Ettema T.J."/>
        </authorList>
    </citation>
    <scope>NUCLEOTIDE SEQUENCE</scope>
</reference>